<accession>A0AA85FN91</accession>
<sequence length="629" mass="72458">MSELEINAQFENLYDQLSTLTPTSLSNQSWCKAKLVDIAHQFHNAGPKQRSILTSQHFKSLKELRTNTDIVLLKPDKGSGVVIMNKCEYKDKMLSILSDESKFIPDVEFGGINKLEGRVNSYLEKLLHMNVIDKEEFNFLKPMGSEYPHLYGLPKIHKLNIPLRPILSMCRSPTHNLAKWLTKLLDPIRRRLCKYSLKDSFELVDLLGDINIKRKTMCSFDVNSLFTNVPLKKTIDILCDCIFSNNLNLPIPLKILKELLLLCTDKVQFNFEGEYFRQIDGVAMGSPLGPLLADVFMAHVENLSEDLIENMSLYKRYVDDILVIGERMEDINCLLNKFNTIQNHISLSCEEEKNDQLPFLDVLLSRREDGSIKRSIFRKPTWTGQYLSYYSYCPVQYKRGLVKCLFNRLRRICINDAIDDDVKLLTMALIGNGYPPKFINRWKVMGTARPAVALVEKKPVYITLPFRGDSNSLLLKQRLKSVINKTYCAAKVMIKERTRSMLHSKPRRHENDCVTSHCVYQFKCVCGHTYIGRSNRDLKIRVGEHVPKWLQKQIQSNDPIRVEDKHPSSSVAKHIIETGHKIDLNSAFVVLFKSVKGSILRFTEALAIRKFKPPLCIQKQFVLSLNLPW</sequence>
<keyword evidence="2" id="KW-1185">Reference proteome</keyword>
<proteinExistence type="predicted"/>
<dbReference type="PANTHER" id="PTHR21301">
    <property type="entry name" value="REVERSE TRANSCRIPTASE"/>
    <property type="match status" value="1"/>
</dbReference>
<organism evidence="2 3">
    <name type="scientific">Schistosoma rodhaini</name>
    <dbReference type="NCBI Taxonomy" id="6188"/>
    <lineage>
        <taxon>Eukaryota</taxon>
        <taxon>Metazoa</taxon>
        <taxon>Spiralia</taxon>
        <taxon>Lophotrochozoa</taxon>
        <taxon>Platyhelminthes</taxon>
        <taxon>Trematoda</taxon>
        <taxon>Digenea</taxon>
        <taxon>Strigeidida</taxon>
        <taxon>Schistosomatoidea</taxon>
        <taxon>Schistosomatidae</taxon>
        <taxon>Schistosoma</taxon>
    </lineage>
</organism>
<dbReference type="PROSITE" id="PS50878">
    <property type="entry name" value="RT_POL"/>
    <property type="match status" value="1"/>
</dbReference>
<feature type="domain" description="Reverse transcriptase" evidence="1">
    <location>
        <begin position="134"/>
        <end position="387"/>
    </location>
</feature>
<protein>
    <recommendedName>
        <fullName evidence="1">Reverse transcriptase domain-containing protein</fullName>
    </recommendedName>
</protein>
<dbReference type="Pfam" id="PF26215">
    <property type="entry name" value="HTH_animal"/>
    <property type="match status" value="1"/>
</dbReference>
<name>A0AA85FN91_9TREM</name>
<dbReference type="InterPro" id="IPR000477">
    <property type="entry name" value="RT_dom"/>
</dbReference>
<dbReference type="PANTHER" id="PTHR21301:SF10">
    <property type="entry name" value="REVERSE TRANSCRIPTASE DOMAIN-CONTAINING PROTEIN"/>
    <property type="match status" value="1"/>
</dbReference>
<dbReference type="WBParaSite" id="SRDH1_58750.1">
    <property type="protein sequence ID" value="SRDH1_58750.1"/>
    <property type="gene ID" value="SRDH1_58750"/>
</dbReference>
<evidence type="ECO:0000313" key="2">
    <source>
        <dbReference type="Proteomes" id="UP000050792"/>
    </source>
</evidence>
<dbReference type="AlphaFoldDB" id="A0AA85FN91"/>
<reference evidence="2" key="1">
    <citation type="submission" date="2022-06" db="EMBL/GenBank/DDBJ databases">
        <authorList>
            <person name="Berger JAMES D."/>
            <person name="Berger JAMES D."/>
        </authorList>
    </citation>
    <scope>NUCLEOTIDE SEQUENCE [LARGE SCALE GENOMIC DNA]</scope>
</reference>
<dbReference type="InterPro" id="IPR058912">
    <property type="entry name" value="HTH_animal"/>
</dbReference>
<reference evidence="3" key="2">
    <citation type="submission" date="2023-11" db="UniProtKB">
        <authorList>
            <consortium name="WormBaseParasite"/>
        </authorList>
    </citation>
    <scope>IDENTIFICATION</scope>
</reference>
<evidence type="ECO:0000259" key="1">
    <source>
        <dbReference type="PROSITE" id="PS50878"/>
    </source>
</evidence>
<dbReference type="Proteomes" id="UP000050792">
    <property type="component" value="Unassembled WGS sequence"/>
</dbReference>
<dbReference type="Pfam" id="PF00078">
    <property type="entry name" value="RVT_1"/>
    <property type="match status" value="1"/>
</dbReference>
<evidence type="ECO:0000313" key="3">
    <source>
        <dbReference type="WBParaSite" id="SRDH1_58750.1"/>
    </source>
</evidence>